<gene>
    <name evidence="16" type="primary">MIEN1</name>
    <name evidence="16" type="ORF">G0U57_015259</name>
</gene>
<keyword evidence="17" id="KW-1185">Reference proteome</keyword>
<dbReference type="AlphaFoldDB" id="A0A8T1S8Y9"/>
<evidence type="ECO:0000313" key="17">
    <source>
        <dbReference type="Proteomes" id="UP000765507"/>
    </source>
</evidence>
<dbReference type="Proteomes" id="UP000765507">
    <property type="component" value="Unassembled WGS sequence"/>
</dbReference>
<dbReference type="InterPro" id="IPR051441">
    <property type="entry name" value="SelW_related"/>
</dbReference>
<evidence type="ECO:0000256" key="1">
    <source>
        <dbReference type="ARBA" id="ARBA00004342"/>
    </source>
</evidence>
<dbReference type="Gene3D" id="3.40.30.10">
    <property type="entry name" value="Glutaredoxin"/>
    <property type="match status" value="1"/>
</dbReference>
<dbReference type="PANTHER" id="PTHR15124:SF27">
    <property type="entry name" value="MIGRATION AND INVASION ENHANCER 1"/>
    <property type="match status" value="1"/>
</dbReference>
<keyword evidence="8" id="KW-1015">Disulfide bond</keyword>
<keyword evidence="4" id="KW-0963">Cytoplasm</keyword>
<evidence type="ECO:0000256" key="13">
    <source>
        <dbReference type="ARBA" id="ARBA00060789"/>
    </source>
</evidence>
<keyword evidence="5" id="KW-0053">Apoptosis</keyword>
<name>A0A8T1S8Y9_CHESE</name>
<dbReference type="NCBIfam" id="TIGR02174">
    <property type="entry name" value="CXXU_selWTH"/>
    <property type="match status" value="1"/>
</dbReference>
<keyword evidence="10" id="KW-0449">Lipoprotein</keyword>
<proteinExistence type="inferred from homology"/>
<comment type="subunit">
    <text evidence="14">Interacts with GPX1.</text>
</comment>
<evidence type="ECO:0000256" key="4">
    <source>
        <dbReference type="ARBA" id="ARBA00022490"/>
    </source>
</evidence>
<evidence type="ECO:0000256" key="2">
    <source>
        <dbReference type="ARBA" id="ARBA00004514"/>
    </source>
</evidence>
<dbReference type="InterPro" id="IPR011893">
    <property type="entry name" value="Selenoprotein_Rdx-typ"/>
</dbReference>
<keyword evidence="7" id="KW-0472">Membrane</keyword>
<dbReference type="GO" id="GO:0043066">
    <property type="term" value="P:negative regulation of apoptotic process"/>
    <property type="evidence" value="ECO:0007669"/>
    <property type="project" value="TreeGrafter"/>
</dbReference>
<keyword evidence="3" id="KW-1003">Cell membrane</keyword>
<evidence type="ECO:0000256" key="9">
    <source>
        <dbReference type="ARBA" id="ARBA00023284"/>
    </source>
</evidence>
<evidence type="ECO:0000256" key="14">
    <source>
        <dbReference type="ARBA" id="ARBA00065658"/>
    </source>
</evidence>
<evidence type="ECO:0000256" key="6">
    <source>
        <dbReference type="ARBA" id="ARBA00022990"/>
    </source>
</evidence>
<dbReference type="SUPFAM" id="SSF52833">
    <property type="entry name" value="Thioredoxin-like"/>
    <property type="match status" value="1"/>
</dbReference>
<comment type="subcellular location">
    <subcellularLocation>
        <location evidence="1">Cell membrane</location>
        <topology evidence="1">Lipid-anchor</topology>
        <orientation evidence="1">Cytoplasmic side</orientation>
    </subcellularLocation>
    <subcellularLocation>
        <location evidence="2">Cytoplasm</location>
        <location evidence="2">Cytosol</location>
    </subcellularLocation>
</comment>
<evidence type="ECO:0000256" key="3">
    <source>
        <dbReference type="ARBA" id="ARBA00022475"/>
    </source>
</evidence>
<evidence type="ECO:0000256" key="15">
    <source>
        <dbReference type="ARBA" id="ARBA00069166"/>
    </source>
</evidence>
<dbReference type="OrthoDB" id="5962009at2759"/>
<comment type="similarity">
    <text evidence="13">Belongs to the SelWTH family.</text>
</comment>
<evidence type="ECO:0000256" key="11">
    <source>
        <dbReference type="ARBA" id="ARBA00023289"/>
    </source>
</evidence>
<dbReference type="PANTHER" id="PTHR15124">
    <property type="entry name" value="SELENOPROTEIN W"/>
    <property type="match status" value="1"/>
</dbReference>
<protein>
    <recommendedName>
        <fullName evidence="15">Migration and invasion enhancer 1</fullName>
    </recommendedName>
</protein>
<keyword evidence="6" id="KW-0007">Acetylation</keyword>
<evidence type="ECO:0000256" key="5">
    <source>
        <dbReference type="ARBA" id="ARBA00022703"/>
    </source>
</evidence>
<organism evidence="16 17">
    <name type="scientific">Chelydra serpentina</name>
    <name type="common">Snapping turtle</name>
    <name type="synonym">Testudo serpentina</name>
    <dbReference type="NCBI Taxonomy" id="8475"/>
    <lineage>
        <taxon>Eukaryota</taxon>
        <taxon>Metazoa</taxon>
        <taxon>Chordata</taxon>
        <taxon>Craniata</taxon>
        <taxon>Vertebrata</taxon>
        <taxon>Euteleostomi</taxon>
        <taxon>Archelosauria</taxon>
        <taxon>Testudinata</taxon>
        <taxon>Testudines</taxon>
        <taxon>Cryptodira</taxon>
        <taxon>Durocryptodira</taxon>
        <taxon>Americhelydia</taxon>
        <taxon>Chelydroidea</taxon>
        <taxon>Chelydridae</taxon>
        <taxon>Chelydra</taxon>
    </lineage>
</organism>
<keyword evidence="11" id="KW-0636">Prenylation</keyword>
<keyword evidence="9" id="KW-0676">Redox-active center</keyword>
<dbReference type="GO" id="GO:0005829">
    <property type="term" value="C:cytosol"/>
    <property type="evidence" value="ECO:0007669"/>
    <property type="project" value="UniProtKB-SubCell"/>
</dbReference>
<dbReference type="Pfam" id="PF10262">
    <property type="entry name" value="Rdx"/>
    <property type="match status" value="1"/>
</dbReference>
<evidence type="ECO:0000256" key="10">
    <source>
        <dbReference type="ARBA" id="ARBA00023288"/>
    </source>
</evidence>
<accession>A0A8T1S8Y9</accession>
<evidence type="ECO:0000256" key="8">
    <source>
        <dbReference type="ARBA" id="ARBA00023157"/>
    </source>
</evidence>
<comment type="caution">
    <text evidence="16">The sequence shown here is derived from an EMBL/GenBank/DDBJ whole genome shotgun (WGS) entry which is preliminary data.</text>
</comment>
<dbReference type="FunFam" id="3.40.30.10:FF:000131">
    <property type="entry name" value="migration and invasion enhancer 1"/>
    <property type="match status" value="1"/>
</dbReference>
<dbReference type="EMBL" id="JAHGAV010000467">
    <property type="protein sequence ID" value="KAG6925155.1"/>
    <property type="molecule type" value="Genomic_DNA"/>
</dbReference>
<evidence type="ECO:0000256" key="7">
    <source>
        <dbReference type="ARBA" id="ARBA00023136"/>
    </source>
</evidence>
<dbReference type="GO" id="GO:0051491">
    <property type="term" value="P:positive regulation of filopodium assembly"/>
    <property type="evidence" value="ECO:0007669"/>
    <property type="project" value="TreeGrafter"/>
</dbReference>
<dbReference type="GO" id="GO:0005886">
    <property type="term" value="C:plasma membrane"/>
    <property type="evidence" value="ECO:0007669"/>
    <property type="project" value="UniProtKB-SubCell"/>
</dbReference>
<evidence type="ECO:0000313" key="16">
    <source>
        <dbReference type="EMBL" id="KAG6925155.1"/>
    </source>
</evidence>
<evidence type="ECO:0000256" key="12">
    <source>
        <dbReference type="ARBA" id="ARBA00055778"/>
    </source>
</evidence>
<comment type="function">
    <text evidence="12">Increases cell migration by inducing filopodia formation at the leading edge of migrating cells. Plays a role in regulation of apoptosis, possibly through control of CASP3. May be involved in a redox-related process.</text>
</comment>
<sequence>MQIPEDQFGNTSKISSFYEAVSVSKKLGYAARYQELAKKIKEQVPDAEISDEVGRKGSFEVKINGKLIFSKIETSGFPFSEDIVEAVKKIKDGGSCEKIIRNKKICILQ</sequence>
<dbReference type="InterPro" id="IPR036249">
    <property type="entry name" value="Thioredoxin-like_sf"/>
</dbReference>
<reference evidence="16 17" key="1">
    <citation type="journal article" date="2020" name="G3 (Bethesda)">
        <title>Draft Genome of the Common Snapping Turtle, Chelydra serpentina, a Model for Phenotypic Plasticity in Reptiles.</title>
        <authorList>
            <person name="Das D."/>
            <person name="Singh S.K."/>
            <person name="Bierstedt J."/>
            <person name="Erickson A."/>
            <person name="Galli G.L.J."/>
            <person name="Crossley D.A. 2nd"/>
            <person name="Rhen T."/>
        </authorList>
    </citation>
    <scope>NUCLEOTIDE SEQUENCE [LARGE SCALE GENOMIC DNA]</scope>
    <source>
        <strain evidence="16">KW</strain>
    </source>
</reference>
<dbReference type="GO" id="GO:0006915">
    <property type="term" value="P:apoptotic process"/>
    <property type="evidence" value="ECO:0007669"/>
    <property type="project" value="UniProtKB-KW"/>
</dbReference>